<evidence type="ECO:0000313" key="3">
    <source>
        <dbReference type="Proteomes" id="UP001501095"/>
    </source>
</evidence>
<dbReference type="Proteomes" id="UP001501095">
    <property type="component" value="Unassembled WGS sequence"/>
</dbReference>
<keyword evidence="3" id="KW-1185">Reference proteome</keyword>
<comment type="caution">
    <text evidence="2">The sequence shown here is derived from an EMBL/GenBank/DDBJ whole genome shotgun (WGS) entry which is preliminary data.</text>
</comment>
<protein>
    <submittedName>
        <fullName evidence="2">Uncharacterized protein</fullName>
    </submittedName>
</protein>
<name>A0ABN3NU36_9ACTN</name>
<dbReference type="EMBL" id="BAAATM010000012">
    <property type="protein sequence ID" value="GAA2537240.1"/>
    <property type="molecule type" value="Genomic_DNA"/>
</dbReference>
<proteinExistence type="predicted"/>
<feature type="region of interest" description="Disordered" evidence="1">
    <location>
        <begin position="1"/>
        <end position="37"/>
    </location>
</feature>
<gene>
    <name evidence="2" type="ORF">GCM10010423_38180</name>
</gene>
<organism evidence="2 3">
    <name type="scientific">Streptomyces levis</name>
    <dbReference type="NCBI Taxonomy" id="285566"/>
    <lineage>
        <taxon>Bacteria</taxon>
        <taxon>Bacillati</taxon>
        <taxon>Actinomycetota</taxon>
        <taxon>Actinomycetes</taxon>
        <taxon>Kitasatosporales</taxon>
        <taxon>Streptomycetaceae</taxon>
        <taxon>Streptomyces</taxon>
    </lineage>
</organism>
<reference evidence="2 3" key="1">
    <citation type="journal article" date="2019" name="Int. J. Syst. Evol. Microbiol.">
        <title>The Global Catalogue of Microorganisms (GCM) 10K type strain sequencing project: providing services to taxonomists for standard genome sequencing and annotation.</title>
        <authorList>
            <consortium name="The Broad Institute Genomics Platform"/>
            <consortium name="The Broad Institute Genome Sequencing Center for Infectious Disease"/>
            <person name="Wu L."/>
            <person name="Ma J."/>
        </authorList>
    </citation>
    <scope>NUCLEOTIDE SEQUENCE [LARGE SCALE GENOMIC DNA]</scope>
    <source>
        <strain evidence="2 3">JCM 6924</strain>
    </source>
</reference>
<evidence type="ECO:0000313" key="2">
    <source>
        <dbReference type="EMBL" id="GAA2537240.1"/>
    </source>
</evidence>
<accession>A0ABN3NU36</accession>
<evidence type="ECO:0000256" key="1">
    <source>
        <dbReference type="SAM" id="MobiDB-lite"/>
    </source>
</evidence>
<sequence length="114" mass="11968">MGGRGLRAGVGGGDAGAARDSGSGSGGQDQALRDTRHGEVLLGVDTNIRADARRCVNAWRARELCRQRSDLALVALFTIPTHMPGFSAMVRVPTTVADLSTHPDSKQIARMTAP</sequence>
<feature type="compositionally biased region" description="Gly residues" evidence="1">
    <location>
        <begin position="1"/>
        <end position="15"/>
    </location>
</feature>